<feature type="region of interest" description="Disordered" evidence="4">
    <location>
        <begin position="1"/>
        <end position="21"/>
    </location>
</feature>
<proteinExistence type="predicted"/>
<accession>A0A6J5E7A0</accession>
<keyword evidence="1" id="KW-0805">Transcription regulation</keyword>
<gene>
    <name evidence="6" type="ORF">LMG29739_03713</name>
</gene>
<reference evidence="6 7" key="1">
    <citation type="submission" date="2020-04" db="EMBL/GenBank/DDBJ databases">
        <authorList>
            <person name="De Canck E."/>
        </authorList>
    </citation>
    <scope>NUCLEOTIDE SEQUENCE [LARGE SCALE GENOMIC DNA]</scope>
    <source>
        <strain evidence="6 7">LMG 29739</strain>
    </source>
</reference>
<dbReference type="PANTHER" id="PTHR42756">
    <property type="entry name" value="TRANSCRIPTIONAL REGULATOR, MARR"/>
    <property type="match status" value="1"/>
</dbReference>
<protein>
    <recommendedName>
        <fullName evidence="5">HTH marR-type domain-containing protein</fullName>
    </recommendedName>
</protein>
<dbReference type="RefSeq" id="WP_175112400.1">
    <property type="nucleotide sequence ID" value="NZ_CADIKF010000029.1"/>
</dbReference>
<keyword evidence="2" id="KW-0238">DNA-binding</keyword>
<keyword evidence="7" id="KW-1185">Reference proteome</keyword>
<dbReference type="GO" id="GO:0003700">
    <property type="term" value="F:DNA-binding transcription factor activity"/>
    <property type="evidence" value="ECO:0007669"/>
    <property type="project" value="InterPro"/>
</dbReference>
<dbReference type="InterPro" id="IPR036388">
    <property type="entry name" value="WH-like_DNA-bd_sf"/>
</dbReference>
<dbReference type="InterPro" id="IPR036390">
    <property type="entry name" value="WH_DNA-bd_sf"/>
</dbReference>
<dbReference type="Gene3D" id="1.10.10.10">
    <property type="entry name" value="Winged helix-like DNA-binding domain superfamily/Winged helix DNA-binding domain"/>
    <property type="match status" value="1"/>
</dbReference>
<dbReference type="PRINTS" id="PR00598">
    <property type="entry name" value="HTHMARR"/>
</dbReference>
<dbReference type="PANTHER" id="PTHR42756:SF1">
    <property type="entry name" value="TRANSCRIPTIONAL REPRESSOR OF EMRAB OPERON"/>
    <property type="match status" value="1"/>
</dbReference>
<evidence type="ECO:0000256" key="4">
    <source>
        <dbReference type="SAM" id="MobiDB-lite"/>
    </source>
</evidence>
<sequence>MKRNQRTAPVPSGAAEDSEAWLATPESRAALEPRRKPYWHAVGTGRHLGYYKGARSASWHARLFIGSGRYEEILLGKADDSSGADGHSVLDFSQAVARSHDWWSGKGRGVSAGEADPLGNGRRPKKRVQTDRLDEVALAWARERPDLDLSLVGLFMRIKQAHFMHERRLAAISEAVGVDSGELHVLLALRRVGAPYAMRPTDLFRALLVTSGAVSKRIDRLERAALVARIDDNEDLRSAQIVLTERGVELADAAIAHVAAGLATLREAIGMSDAEFSEADAYLRRILAEMG</sequence>
<dbReference type="Pfam" id="PF12802">
    <property type="entry name" value="MarR_2"/>
    <property type="match status" value="1"/>
</dbReference>
<evidence type="ECO:0000256" key="2">
    <source>
        <dbReference type="ARBA" id="ARBA00023125"/>
    </source>
</evidence>
<organism evidence="6 7">
    <name type="scientific">Paraburkholderia solisilvae</name>
    <dbReference type="NCBI Taxonomy" id="624376"/>
    <lineage>
        <taxon>Bacteria</taxon>
        <taxon>Pseudomonadati</taxon>
        <taxon>Pseudomonadota</taxon>
        <taxon>Betaproteobacteria</taxon>
        <taxon>Burkholderiales</taxon>
        <taxon>Burkholderiaceae</taxon>
        <taxon>Paraburkholderia</taxon>
    </lineage>
</organism>
<dbReference type="Proteomes" id="UP000494329">
    <property type="component" value="Unassembled WGS sequence"/>
</dbReference>
<dbReference type="EMBL" id="CADIKF010000029">
    <property type="protein sequence ID" value="CAB3761777.1"/>
    <property type="molecule type" value="Genomic_DNA"/>
</dbReference>
<dbReference type="InterPro" id="IPR000835">
    <property type="entry name" value="HTH_MarR-typ"/>
</dbReference>
<dbReference type="PROSITE" id="PS50995">
    <property type="entry name" value="HTH_MARR_2"/>
    <property type="match status" value="1"/>
</dbReference>
<name>A0A6J5E7A0_9BURK</name>
<evidence type="ECO:0000256" key="3">
    <source>
        <dbReference type="ARBA" id="ARBA00023163"/>
    </source>
</evidence>
<dbReference type="SMART" id="SM00347">
    <property type="entry name" value="HTH_MARR"/>
    <property type="match status" value="1"/>
</dbReference>
<evidence type="ECO:0000313" key="6">
    <source>
        <dbReference type="EMBL" id="CAB3761777.1"/>
    </source>
</evidence>
<evidence type="ECO:0000313" key="7">
    <source>
        <dbReference type="Proteomes" id="UP000494329"/>
    </source>
</evidence>
<feature type="region of interest" description="Disordered" evidence="4">
    <location>
        <begin position="107"/>
        <end position="127"/>
    </location>
</feature>
<evidence type="ECO:0000259" key="5">
    <source>
        <dbReference type="PROSITE" id="PS50995"/>
    </source>
</evidence>
<evidence type="ECO:0000256" key="1">
    <source>
        <dbReference type="ARBA" id="ARBA00023015"/>
    </source>
</evidence>
<feature type="domain" description="HTH marR-type" evidence="5">
    <location>
        <begin position="148"/>
        <end position="288"/>
    </location>
</feature>
<dbReference type="GO" id="GO:0003677">
    <property type="term" value="F:DNA binding"/>
    <property type="evidence" value="ECO:0007669"/>
    <property type="project" value="UniProtKB-KW"/>
</dbReference>
<dbReference type="SUPFAM" id="SSF46785">
    <property type="entry name" value="Winged helix' DNA-binding domain"/>
    <property type="match status" value="1"/>
</dbReference>
<keyword evidence="3" id="KW-0804">Transcription</keyword>
<dbReference type="AlphaFoldDB" id="A0A6J5E7A0"/>